<sequence>MGKIIEIKNLSKWIEFHNKKFEKSILISKCYKWTRWQEDNSIHIFPCVCPTRNTECIFMETYYEVQKIHKLIQREQEYIEALEQYNKIKHNKNAVFEWVKNNEKLGVELLHFSSIIKIKIQQEPYELKQVGLAENELQYLLKFKEIFTEYYYSEEYENY</sequence>
<reference evidence="1 2" key="1">
    <citation type="submission" date="2023-07" db="EMBL/GenBank/DDBJ databases">
        <title>Genomic Encyclopedia of Type Strains, Phase IV (KMG-IV): sequencing the most valuable type-strain genomes for metagenomic binning, comparative biology and taxonomic classification.</title>
        <authorList>
            <person name="Goeker M."/>
        </authorList>
    </citation>
    <scope>NUCLEOTIDE SEQUENCE [LARGE SCALE GENOMIC DNA]</scope>
    <source>
        <strain evidence="1 2">DSM 102814</strain>
    </source>
</reference>
<accession>A0ABU1K2S8</accession>
<gene>
    <name evidence="1" type="ORF">GGR31_000531</name>
</gene>
<protein>
    <submittedName>
        <fullName evidence="1">Uncharacterized protein</fullName>
    </submittedName>
</protein>
<name>A0ABU1K2S8_9FLAO</name>
<proteinExistence type="predicted"/>
<dbReference type="EMBL" id="JAVDQA010000001">
    <property type="protein sequence ID" value="MDR6299915.1"/>
    <property type="molecule type" value="Genomic_DNA"/>
</dbReference>
<organism evidence="1 2">
    <name type="scientific">Mesonia maritima</name>
    <dbReference type="NCBI Taxonomy" id="1793873"/>
    <lineage>
        <taxon>Bacteria</taxon>
        <taxon>Pseudomonadati</taxon>
        <taxon>Bacteroidota</taxon>
        <taxon>Flavobacteriia</taxon>
        <taxon>Flavobacteriales</taxon>
        <taxon>Flavobacteriaceae</taxon>
        <taxon>Mesonia</taxon>
    </lineage>
</organism>
<dbReference type="RefSeq" id="WP_378928279.1">
    <property type="nucleotide sequence ID" value="NZ_JBHLUA010000012.1"/>
</dbReference>
<dbReference type="Proteomes" id="UP001257659">
    <property type="component" value="Unassembled WGS sequence"/>
</dbReference>
<evidence type="ECO:0000313" key="1">
    <source>
        <dbReference type="EMBL" id="MDR6299915.1"/>
    </source>
</evidence>
<comment type="caution">
    <text evidence="1">The sequence shown here is derived from an EMBL/GenBank/DDBJ whole genome shotgun (WGS) entry which is preliminary data.</text>
</comment>
<keyword evidence="2" id="KW-1185">Reference proteome</keyword>
<evidence type="ECO:0000313" key="2">
    <source>
        <dbReference type="Proteomes" id="UP001257659"/>
    </source>
</evidence>